<organism evidence="2 3">
    <name type="scientific">Streptomyces tubercidicus</name>
    <dbReference type="NCBI Taxonomy" id="47759"/>
    <lineage>
        <taxon>Bacteria</taxon>
        <taxon>Bacillati</taxon>
        <taxon>Actinomycetota</taxon>
        <taxon>Actinomycetes</taxon>
        <taxon>Kitasatosporales</taxon>
        <taxon>Streptomycetaceae</taxon>
        <taxon>Streptomyces</taxon>
    </lineage>
</organism>
<evidence type="ECO:0000256" key="1">
    <source>
        <dbReference type="SAM" id="MobiDB-lite"/>
    </source>
</evidence>
<feature type="compositionally biased region" description="Acidic residues" evidence="1">
    <location>
        <begin position="33"/>
        <end position="43"/>
    </location>
</feature>
<evidence type="ECO:0000313" key="2">
    <source>
        <dbReference type="EMBL" id="GFE35783.1"/>
    </source>
</evidence>
<dbReference type="EMBL" id="BLIR01000001">
    <property type="protein sequence ID" value="GFE35783.1"/>
    <property type="molecule type" value="Genomic_DNA"/>
</dbReference>
<gene>
    <name evidence="2" type="ORF">Stube_04560</name>
</gene>
<evidence type="ECO:0000313" key="3">
    <source>
        <dbReference type="Proteomes" id="UP000431826"/>
    </source>
</evidence>
<accession>A0A640UI94</accession>
<name>A0A640UI94_9ACTN</name>
<keyword evidence="3" id="KW-1185">Reference proteome</keyword>
<feature type="region of interest" description="Disordered" evidence="1">
    <location>
        <begin position="59"/>
        <end position="81"/>
    </location>
</feature>
<dbReference type="Proteomes" id="UP000431826">
    <property type="component" value="Unassembled WGS sequence"/>
</dbReference>
<feature type="region of interest" description="Disordered" evidence="1">
    <location>
        <begin position="25"/>
        <end position="44"/>
    </location>
</feature>
<protein>
    <submittedName>
        <fullName evidence="2">Uncharacterized protein</fullName>
    </submittedName>
</protein>
<reference evidence="2 3" key="1">
    <citation type="submission" date="2019-12" db="EMBL/GenBank/DDBJ databases">
        <title>Whole genome shotgun sequence of Streptomyces tubercidicus NBRC 13090.</title>
        <authorList>
            <person name="Ichikawa N."/>
            <person name="Kimura A."/>
            <person name="Kitahashi Y."/>
            <person name="Komaki H."/>
            <person name="Tamura T."/>
        </authorList>
    </citation>
    <scope>NUCLEOTIDE SEQUENCE [LARGE SCALE GENOMIC DNA]</scope>
    <source>
        <strain evidence="2 3">NBRC 13090</strain>
    </source>
</reference>
<comment type="caution">
    <text evidence="2">The sequence shown here is derived from an EMBL/GenBank/DDBJ whole genome shotgun (WGS) entry which is preliminary data.</text>
</comment>
<sequence length="120" mass="12201">MVPTMRSQGQTSVLAMLQVGALTPGVTERGEEVGAESGEEADQEVLAHHAGYRERAPTAACLPQQGMDGQARNRDPGSGEQHGVLAALFLGGADHAVVHASVRGVGPLDQGGELPGAPGL</sequence>
<dbReference type="AlphaFoldDB" id="A0A640UI94"/>
<proteinExistence type="predicted"/>